<feature type="region of interest" description="Disordered" evidence="10">
    <location>
        <begin position="1"/>
        <end position="285"/>
    </location>
</feature>
<comment type="catalytic activity">
    <reaction evidence="7">
        <text>L-threonyl-[protein] + ATP = O-phospho-L-threonyl-[protein] + ADP + H(+)</text>
        <dbReference type="Rhea" id="RHEA:46608"/>
        <dbReference type="Rhea" id="RHEA-COMP:11060"/>
        <dbReference type="Rhea" id="RHEA-COMP:11605"/>
        <dbReference type="ChEBI" id="CHEBI:15378"/>
        <dbReference type="ChEBI" id="CHEBI:30013"/>
        <dbReference type="ChEBI" id="CHEBI:30616"/>
        <dbReference type="ChEBI" id="CHEBI:61977"/>
        <dbReference type="ChEBI" id="CHEBI:456216"/>
        <dbReference type="EC" id="2.7.11.1"/>
    </reaction>
</comment>
<dbReference type="Gene3D" id="3.30.200.20">
    <property type="entry name" value="Phosphorylase Kinase, domain 1"/>
    <property type="match status" value="1"/>
</dbReference>
<protein>
    <recommendedName>
        <fullName evidence="1">non-specific serine/threonine protein kinase</fullName>
        <ecNumber evidence="1">2.7.11.1</ecNumber>
    </recommendedName>
</protein>
<evidence type="ECO:0000256" key="4">
    <source>
        <dbReference type="ARBA" id="ARBA00022741"/>
    </source>
</evidence>
<feature type="compositionally biased region" description="Polar residues" evidence="10">
    <location>
        <begin position="1105"/>
        <end position="1123"/>
    </location>
</feature>
<dbReference type="GeneID" id="87955034"/>
<feature type="binding site" evidence="9">
    <location>
        <position position="325"/>
    </location>
    <ligand>
        <name>ATP</name>
        <dbReference type="ChEBI" id="CHEBI:30616"/>
    </ligand>
</feature>
<evidence type="ECO:0000256" key="7">
    <source>
        <dbReference type="ARBA" id="ARBA00047899"/>
    </source>
</evidence>
<organism evidence="13 14">
    <name type="scientific">Kwoniella shivajii</name>
    <dbReference type="NCBI Taxonomy" id="564305"/>
    <lineage>
        <taxon>Eukaryota</taxon>
        <taxon>Fungi</taxon>
        <taxon>Dikarya</taxon>
        <taxon>Basidiomycota</taxon>
        <taxon>Agaricomycotina</taxon>
        <taxon>Tremellomycetes</taxon>
        <taxon>Tremellales</taxon>
        <taxon>Cryptococcaceae</taxon>
        <taxon>Kwoniella</taxon>
    </lineage>
</organism>
<feature type="domain" description="PH" evidence="11">
    <location>
        <begin position="1025"/>
        <end position="1173"/>
    </location>
</feature>
<evidence type="ECO:0000256" key="5">
    <source>
        <dbReference type="ARBA" id="ARBA00022777"/>
    </source>
</evidence>
<evidence type="ECO:0000256" key="2">
    <source>
        <dbReference type="ARBA" id="ARBA00022527"/>
    </source>
</evidence>
<feature type="compositionally biased region" description="Pro residues" evidence="10">
    <location>
        <begin position="8"/>
        <end position="24"/>
    </location>
</feature>
<dbReference type="InterPro" id="IPR011009">
    <property type="entry name" value="Kinase-like_dom_sf"/>
</dbReference>
<feature type="compositionally biased region" description="Low complexity" evidence="10">
    <location>
        <begin position="909"/>
        <end position="921"/>
    </location>
</feature>
<dbReference type="EC" id="2.7.11.1" evidence="1"/>
<dbReference type="PROSITE" id="PS50011">
    <property type="entry name" value="PROTEIN_KINASE_DOM"/>
    <property type="match status" value="1"/>
</dbReference>
<evidence type="ECO:0000256" key="1">
    <source>
        <dbReference type="ARBA" id="ARBA00012513"/>
    </source>
</evidence>
<feature type="compositionally biased region" description="Polar residues" evidence="10">
    <location>
        <begin position="492"/>
        <end position="505"/>
    </location>
</feature>
<feature type="compositionally biased region" description="Polar residues" evidence="10">
    <location>
        <begin position="357"/>
        <end position="366"/>
    </location>
</feature>
<dbReference type="PROSITE" id="PS00108">
    <property type="entry name" value="PROTEIN_KINASE_ST"/>
    <property type="match status" value="1"/>
</dbReference>
<gene>
    <name evidence="13" type="ORF">IL334_002903</name>
</gene>
<dbReference type="Pfam" id="PF00069">
    <property type="entry name" value="Pkinase"/>
    <property type="match status" value="1"/>
</dbReference>
<proteinExistence type="predicted"/>
<dbReference type="RefSeq" id="XP_062790692.1">
    <property type="nucleotide sequence ID" value="XM_062934641.1"/>
</dbReference>
<feature type="region of interest" description="Disordered" evidence="10">
    <location>
        <begin position="1105"/>
        <end position="1125"/>
    </location>
</feature>
<feature type="compositionally biased region" description="Polar residues" evidence="10">
    <location>
        <begin position="128"/>
        <end position="142"/>
    </location>
</feature>
<evidence type="ECO:0000256" key="6">
    <source>
        <dbReference type="ARBA" id="ARBA00022840"/>
    </source>
</evidence>
<feature type="compositionally biased region" description="Basic and acidic residues" evidence="10">
    <location>
        <begin position="85"/>
        <end position="96"/>
    </location>
</feature>
<keyword evidence="2" id="KW-0723">Serine/threonine-protein kinase</keyword>
<evidence type="ECO:0000256" key="9">
    <source>
        <dbReference type="PROSITE-ProRule" id="PRU10141"/>
    </source>
</evidence>
<dbReference type="InterPro" id="IPR050236">
    <property type="entry name" value="Ser_Thr_kinase_AGC"/>
</dbReference>
<dbReference type="SMART" id="SM00220">
    <property type="entry name" value="S_TKc"/>
    <property type="match status" value="1"/>
</dbReference>
<dbReference type="SUPFAM" id="SSF56112">
    <property type="entry name" value="Protein kinase-like (PK-like)"/>
    <property type="match status" value="2"/>
</dbReference>
<keyword evidence="3" id="KW-0808">Transferase</keyword>
<feature type="region of interest" description="Disordered" evidence="10">
    <location>
        <begin position="357"/>
        <end position="574"/>
    </location>
</feature>
<feature type="region of interest" description="Disordered" evidence="10">
    <location>
        <begin position="934"/>
        <end position="1008"/>
    </location>
</feature>
<evidence type="ECO:0000256" key="8">
    <source>
        <dbReference type="ARBA" id="ARBA00048679"/>
    </source>
</evidence>
<reference evidence="13 14" key="1">
    <citation type="submission" date="2024-01" db="EMBL/GenBank/DDBJ databases">
        <title>Comparative genomics of Cryptococcus and Kwoniella reveals pathogenesis evolution and contrasting modes of karyotype evolution via chromosome fusion or intercentromeric recombination.</title>
        <authorList>
            <person name="Coelho M.A."/>
            <person name="David-Palma M."/>
            <person name="Shea T."/>
            <person name="Bowers K."/>
            <person name="McGinley-Smith S."/>
            <person name="Mohammad A.W."/>
            <person name="Gnirke A."/>
            <person name="Yurkov A.M."/>
            <person name="Nowrousian M."/>
            <person name="Sun S."/>
            <person name="Cuomo C.A."/>
            <person name="Heitman J."/>
        </authorList>
    </citation>
    <scope>NUCLEOTIDE SEQUENCE [LARGE SCALE GENOMIC DNA]</scope>
    <source>
        <strain evidence="13">CBS 11374</strain>
    </source>
</reference>
<feature type="domain" description="Protein kinase" evidence="12">
    <location>
        <begin position="289"/>
        <end position="771"/>
    </location>
</feature>
<evidence type="ECO:0000259" key="11">
    <source>
        <dbReference type="PROSITE" id="PS50003"/>
    </source>
</evidence>
<dbReference type="Gene3D" id="1.10.510.10">
    <property type="entry name" value="Transferase(Phosphotransferase) domain 1"/>
    <property type="match status" value="1"/>
</dbReference>
<dbReference type="Proteomes" id="UP001329825">
    <property type="component" value="Chromosome 3"/>
</dbReference>
<feature type="compositionally biased region" description="Low complexity" evidence="10">
    <location>
        <begin position="375"/>
        <end position="387"/>
    </location>
</feature>
<evidence type="ECO:0000313" key="14">
    <source>
        <dbReference type="Proteomes" id="UP001329825"/>
    </source>
</evidence>
<evidence type="ECO:0000256" key="10">
    <source>
        <dbReference type="SAM" id="MobiDB-lite"/>
    </source>
</evidence>
<feature type="compositionally biased region" description="Low complexity" evidence="10">
    <location>
        <begin position="143"/>
        <end position="154"/>
    </location>
</feature>
<name>A0ABZ1D070_9TREE</name>
<feature type="compositionally biased region" description="Polar residues" evidence="10">
    <location>
        <begin position="988"/>
        <end position="997"/>
    </location>
</feature>
<dbReference type="InterPro" id="IPR017441">
    <property type="entry name" value="Protein_kinase_ATP_BS"/>
</dbReference>
<dbReference type="EMBL" id="CP141883">
    <property type="protein sequence ID" value="WRT65952.1"/>
    <property type="molecule type" value="Genomic_DNA"/>
</dbReference>
<dbReference type="PROSITE" id="PS00107">
    <property type="entry name" value="PROTEIN_KINASE_ATP"/>
    <property type="match status" value="1"/>
</dbReference>
<dbReference type="InterPro" id="IPR011993">
    <property type="entry name" value="PH-like_dom_sf"/>
</dbReference>
<feature type="compositionally biased region" description="Low complexity" evidence="10">
    <location>
        <begin position="971"/>
        <end position="987"/>
    </location>
</feature>
<feature type="compositionally biased region" description="Low complexity" evidence="10">
    <location>
        <begin position="25"/>
        <end position="56"/>
    </location>
</feature>
<feature type="region of interest" description="Disordered" evidence="10">
    <location>
        <begin position="880"/>
        <end position="922"/>
    </location>
</feature>
<evidence type="ECO:0000256" key="3">
    <source>
        <dbReference type="ARBA" id="ARBA00022679"/>
    </source>
</evidence>
<dbReference type="PROSITE" id="PS50003">
    <property type="entry name" value="PH_DOMAIN"/>
    <property type="match status" value="1"/>
</dbReference>
<keyword evidence="4 9" id="KW-0547">Nucleotide-binding</keyword>
<dbReference type="PANTHER" id="PTHR24356">
    <property type="entry name" value="SERINE/THREONINE-PROTEIN KINASE"/>
    <property type="match status" value="1"/>
</dbReference>
<dbReference type="InterPro" id="IPR000719">
    <property type="entry name" value="Prot_kinase_dom"/>
</dbReference>
<accession>A0ABZ1D070</accession>
<evidence type="ECO:0000259" key="12">
    <source>
        <dbReference type="PROSITE" id="PS50011"/>
    </source>
</evidence>
<dbReference type="InterPro" id="IPR001849">
    <property type="entry name" value="PH_domain"/>
</dbReference>
<dbReference type="PANTHER" id="PTHR24356:SF163">
    <property type="entry name" value="3-PHOSPHOINOSITIDE-DEPENDENT PROTEIN KINASE 1-RELATED"/>
    <property type="match status" value="1"/>
</dbReference>
<keyword evidence="14" id="KW-1185">Reference proteome</keyword>
<feature type="compositionally biased region" description="Basic and acidic residues" evidence="10">
    <location>
        <begin position="255"/>
        <end position="267"/>
    </location>
</feature>
<keyword evidence="6 9" id="KW-0067">ATP-binding</keyword>
<keyword evidence="5" id="KW-0418">Kinase</keyword>
<sequence>MATTIRPSPVPTPPTSSPPTPPTNYPTFPRLSSPSINRNASTSSSRSTATTSSTSSVQAAPMRPPPIETSTAATTPSQLPSRPVSRADDDHSDASRRGYGGSGPELGSVGGRGWGRNGPRSGRMTPQHIITTPSHSPSPILNSSTSTRPTTSGSMITVSPTTPRGLRFPVDQDPTSPGPLRVTISLDPMDTLNHDHHQSNSPPSNPSSPVRGREGHLTAPSSPTIVTRSQALMDGKQRTLSVDAGPSWTNGRRSGSIDRDRERERRQSQISNHSHSGSGQIKKPSIRDFVLGEELGQGSYSTVYAATAASSSSSQSPTSARLPRKYAIKIINQHHLVQEKKVKYAMIERDALVRLSTPRQSVSPTTARGHRRGLSSSSSGGYGPSPSTASKRKSVASINSSAGTARKDSGATVVPGGRDRISIVTTDSGLSSSPLSNNAPLSPVTKNFAGRRPSRNADHPDMVPEQTEMLSSEQPEVGIRSSPPSPVKEESTQIQMSTPPQFTTSKADDYLPPPTPGYATTDIQGSPVMGYEAQPRHSREGKGQTPKKRRQSLAPSERSVKSGSGKPGQAHPGVIRLHSTFNDSTSLYFVLDLASNGELASYIRKFGSLDMISAKYYSAQLIDTIEFMHEKGVVHRDLKPENILLDDEKRIKITDFGSAKLMNKEEEPADDGKKRSFVGSADFVSPEVLRNEPASPASDIWAFGCILYQFLAGKPPFRGATDYLTFQKILKREMDFPEGFDDDAKALVELVLNLDPHQRPSVQDIKSHAFFALTNWSTIFTNPAPPIVTGLTQPAAALANLAPDSDPWAVFDDEVSDGGFEYDRDEDEEIVPNEGMEEDDHTNEPRIDRNAAAYAVRNVDYPGNSVIHTPDDGPHIDITATERLDPPRPAYATESSSSIFKDSKKNRGWSHGSSSSGGNRSALTGWLESMRIGGGTTQQHNYHNSIGTPGIRSNRTSRTSVRSDEMRIMMGSQTSSSQGTTPVSSASFNPPATSSKLGNDDGRRLHLDNNTGDAKWSSLLLSNERIIFSSQIQARTSSPSLHLPSFLMPAFKKRQLILTDFPRLIIVKDDSLSSSNVHAQENHDEDTLKVKGECVFVVRPSNATGISEHSNASTAQQHTQGQGTDVIPNKVIDVQEKGTKGFIVQTAGTTYLYNADTQGLRDEWLTVIKRVTGL</sequence>
<feature type="compositionally biased region" description="Polar residues" evidence="10">
    <location>
        <begin position="219"/>
        <end position="230"/>
    </location>
</feature>
<evidence type="ECO:0000313" key="13">
    <source>
        <dbReference type="EMBL" id="WRT65952.1"/>
    </source>
</evidence>
<feature type="compositionally biased region" description="Basic and acidic residues" evidence="10">
    <location>
        <begin position="998"/>
        <end position="1007"/>
    </location>
</feature>
<feature type="compositionally biased region" description="Gly residues" evidence="10">
    <location>
        <begin position="98"/>
        <end position="116"/>
    </location>
</feature>
<feature type="compositionally biased region" description="Low complexity" evidence="10">
    <location>
        <begin position="428"/>
        <end position="443"/>
    </location>
</feature>
<feature type="compositionally biased region" description="Polar residues" evidence="10">
    <location>
        <begin position="937"/>
        <end position="947"/>
    </location>
</feature>
<dbReference type="Gene3D" id="2.30.29.30">
    <property type="entry name" value="Pleckstrin-homology domain (PH domain)/Phosphotyrosine-binding domain (PTB)"/>
    <property type="match status" value="1"/>
</dbReference>
<dbReference type="InterPro" id="IPR008271">
    <property type="entry name" value="Ser/Thr_kinase_AS"/>
</dbReference>
<comment type="catalytic activity">
    <reaction evidence="8">
        <text>L-seryl-[protein] + ATP = O-phospho-L-seryl-[protein] + ADP + H(+)</text>
        <dbReference type="Rhea" id="RHEA:17989"/>
        <dbReference type="Rhea" id="RHEA-COMP:9863"/>
        <dbReference type="Rhea" id="RHEA-COMP:11604"/>
        <dbReference type="ChEBI" id="CHEBI:15378"/>
        <dbReference type="ChEBI" id="CHEBI:29999"/>
        <dbReference type="ChEBI" id="CHEBI:30616"/>
        <dbReference type="ChEBI" id="CHEBI:83421"/>
        <dbReference type="ChEBI" id="CHEBI:456216"/>
        <dbReference type="EC" id="2.7.11.1"/>
    </reaction>
</comment>
<feature type="compositionally biased region" description="Polar residues" evidence="10">
    <location>
        <begin position="68"/>
        <end position="80"/>
    </location>
</feature>